<evidence type="ECO:0000313" key="3">
    <source>
        <dbReference type="Proteomes" id="UP000008311"/>
    </source>
</evidence>
<name>B9SJ94_RICCO</name>
<protein>
    <submittedName>
        <fullName evidence="2">Uncharacterized protein</fullName>
    </submittedName>
</protein>
<sequence length="140" mass="16566">MEVEGAEAICFYGYGAVLEEKKCDFFRWYDREYSDYQLMFLNDLRRELNELRNEQNEDLVQAGEARAEADVVRIALGLMPNEIKLLRAVHKELNGDIQFIGEEQGLFTLEMKNVKNQLKDVKGRYAAYQKAIFFFFHFWC</sequence>
<dbReference type="AlphaFoldDB" id="B9SJ94"/>
<accession>B9SJ94</accession>
<reference evidence="3" key="1">
    <citation type="journal article" date="2010" name="Nat. Biotechnol.">
        <title>Draft genome sequence of the oilseed species Ricinus communis.</title>
        <authorList>
            <person name="Chan A.P."/>
            <person name="Crabtree J."/>
            <person name="Zhao Q."/>
            <person name="Lorenzi H."/>
            <person name="Orvis J."/>
            <person name="Puiu D."/>
            <person name="Melake-Berhan A."/>
            <person name="Jones K.M."/>
            <person name="Redman J."/>
            <person name="Chen G."/>
            <person name="Cahoon E.B."/>
            <person name="Gedil M."/>
            <person name="Stanke M."/>
            <person name="Haas B.J."/>
            <person name="Wortman J.R."/>
            <person name="Fraser-Liggett C.M."/>
            <person name="Ravel J."/>
            <person name="Rabinowicz P.D."/>
        </authorList>
    </citation>
    <scope>NUCLEOTIDE SEQUENCE [LARGE SCALE GENOMIC DNA]</scope>
    <source>
        <strain evidence="3">cv. Hale</strain>
    </source>
</reference>
<keyword evidence="1" id="KW-0175">Coiled coil</keyword>
<keyword evidence="3" id="KW-1185">Reference proteome</keyword>
<organism evidence="2 3">
    <name type="scientific">Ricinus communis</name>
    <name type="common">Castor bean</name>
    <dbReference type="NCBI Taxonomy" id="3988"/>
    <lineage>
        <taxon>Eukaryota</taxon>
        <taxon>Viridiplantae</taxon>
        <taxon>Streptophyta</taxon>
        <taxon>Embryophyta</taxon>
        <taxon>Tracheophyta</taxon>
        <taxon>Spermatophyta</taxon>
        <taxon>Magnoliopsida</taxon>
        <taxon>eudicotyledons</taxon>
        <taxon>Gunneridae</taxon>
        <taxon>Pentapetalae</taxon>
        <taxon>rosids</taxon>
        <taxon>fabids</taxon>
        <taxon>Malpighiales</taxon>
        <taxon>Euphorbiaceae</taxon>
        <taxon>Acalyphoideae</taxon>
        <taxon>Acalypheae</taxon>
        <taxon>Ricinus</taxon>
    </lineage>
</organism>
<evidence type="ECO:0000256" key="1">
    <source>
        <dbReference type="SAM" id="Coils"/>
    </source>
</evidence>
<dbReference type="EMBL" id="EQ973982">
    <property type="protein sequence ID" value="EEF36340.1"/>
    <property type="molecule type" value="Genomic_DNA"/>
</dbReference>
<gene>
    <name evidence="2" type="ORF">RCOM_1479010</name>
</gene>
<dbReference type="InParanoid" id="B9SJ94"/>
<evidence type="ECO:0000313" key="2">
    <source>
        <dbReference type="EMBL" id="EEF36340.1"/>
    </source>
</evidence>
<dbReference type="Proteomes" id="UP000008311">
    <property type="component" value="Unassembled WGS sequence"/>
</dbReference>
<feature type="coiled-coil region" evidence="1">
    <location>
        <begin position="38"/>
        <end position="65"/>
    </location>
</feature>
<proteinExistence type="predicted"/>